<feature type="domain" description="FIST C-domain" evidence="1">
    <location>
        <begin position="336"/>
        <end position="501"/>
    </location>
</feature>
<dbReference type="KEGG" id="mcha:111008671"/>
<sequence length="540" mass="58853">MEKAIGARGVTAGGSFPVNGDILHNILGRLPARCFASAACVCKTWNCICNRILSRPKFASAVSLNPSFDVAVKEVLRKVLSEPIRPHFAIACIGVEFDLEASHNLITEALGSRTPVITNEARGIIGIDALTNEIKEVKWESVSEDDSDAQQYNSISNRNRGIVLALGFLPGFKADAISLLRPNKASQEVMVDKFIMDIRDYTASVSASASPSCIIMFGDQHVDMKPIIAKLDSAMAEETVIVGDACGCFLTRSRRKNNEIDGNDSLEVDAVALVLARDKNEPQGVGETIFHFTSSTGTIPFGPQLEAVSTNVRGSRFTWLSALIEGDDEILHGHSILKALKEEIEYDDLETDLFIGVVQYREQSIGSQNLGPSPSLAMYKVLGGDEEYFVVEGVGIRPGDSFLFYHSDTETALSSSYNVLEDLSTLRPDPVGFQSLPKTRAAANSVSFGEKNEVFGGLIFSCHCRGRSYFGRPNVNTSPFSVNFPGVPLAGIFCAGEIGRAFPRSIREVEEEEDDSVRRCLHVYSTIYLVMSHVDGVEKE</sequence>
<dbReference type="PANTHER" id="PTHR14939:SF8">
    <property type="entry name" value="FIST C-DOMAIN DOMAIN-CONTAINING PROTEIN"/>
    <property type="match status" value="1"/>
</dbReference>
<protein>
    <submittedName>
        <fullName evidence="3">F-box/LRR-repeat protein At5g63520</fullName>
    </submittedName>
</protein>
<reference evidence="3" key="1">
    <citation type="submission" date="2025-08" db="UniProtKB">
        <authorList>
            <consortium name="RefSeq"/>
        </authorList>
    </citation>
    <scope>IDENTIFICATION</scope>
    <source>
        <strain evidence="3">OHB3-1</strain>
    </source>
</reference>
<dbReference type="SUPFAM" id="SSF81383">
    <property type="entry name" value="F-box domain"/>
    <property type="match status" value="1"/>
</dbReference>
<dbReference type="InterPro" id="IPR001810">
    <property type="entry name" value="F-box_dom"/>
</dbReference>
<dbReference type="GeneID" id="111008671"/>
<dbReference type="AlphaFoldDB" id="A0A6J1C7B9"/>
<dbReference type="InterPro" id="IPR019494">
    <property type="entry name" value="FIST_C"/>
</dbReference>
<dbReference type="Gene3D" id="1.20.1280.50">
    <property type="match status" value="1"/>
</dbReference>
<dbReference type="PANTHER" id="PTHR14939">
    <property type="entry name" value="F-BOX ONLY PROTEIN 22"/>
    <property type="match status" value="1"/>
</dbReference>
<name>A0A6J1C7B9_MOMCH</name>
<gene>
    <name evidence="3" type="primary">LOC111008671</name>
</gene>
<keyword evidence="2" id="KW-1185">Reference proteome</keyword>
<dbReference type="RefSeq" id="XP_022137117.1">
    <property type="nucleotide sequence ID" value="XM_022281425.1"/>
</dbReference>
<proteinExistence type="predicted"/>
<dbReference type="GO" id="GO:0032436">
    <property type="term" value="P:positive regulation of proteasomal ubiquitin-dependent protein catabolic process"/>
    <property type="evidence" value="ECO:0007669"/>
    <property type="project" value="TreeGrafter"/>
</dbReference>
<evidence type="ECO:0000313" key="3">
    <source>
        <dbReference type="RefSeq" id="XP_022137117.1"/>
    </source>
</evidence>
<dbReference type="InterPro" id="IPR036047">
    <property type="entry name" value="F-box-like_dom_sf"/>
</dbReference>
<accession>A0A6J1C7B9</accession>
<evidence type="ECO:0000313" key="2">
    <source>
        <dbReference type="Proteomes" id="UP000504603"/>
    </source>
</evidence>
<dbReference type="SMART" id="SM01204">
    <property type="entry name" value="FIST_C"/>
    <property type="match status" value="1"/>
</dbReference>
<evidence type="ECO:0000259" key="1">
    <source>
        <dbReference type="SMART" id="SM01204"/>
    </source>
</evidence>
<dbReference type="Pfam" id="PF12937">
    <property type="entry name" value="F-box-like"/>
    <property type="match status" value="1"/>
</dbReference>
<dbReference type="Proteomes" id="UP000504603">
    <property type="component" value="Unplaced"/>
</dbReference>
<dbReference type="OrthoDB" id="509497at2759"/>
<dbReference type="GO" id="GO:0000209">
    <property type="term" value="P:protein polyubiquitination"/>
    <property type="evidence" value="ECO:0007669"/>
    <property type="project" value="TreeGrafter"/>
</dbReference>
<organism evidence="2 3">
    <name type="scientific">Momordica charantia</name>
    <name type="common">Bitter gourd</name>
    <name type="synonym">Balsam pear</name>
    <dbReference type="NCBI Taxonomy" id="3673"/>
    <lineage>
        <taxon>Eukaryota</taxon>
        <taxon>Viridiplantae</taxon>
        <taxon>Streptophyta</taxon>
        <taxon>Embryophyta</taxon>
        <taxon>Tracheophyta</taxon>
        <taxon>Spermatophyta</taxon>
        <taxon>Magnoliopsida</taxon>
        <taxon>eudicotyledons</taxon>
        <taxon>Gunneridae</taxon>
        <taxon>Pentapetalae</taxon>
        <taxon>rosids</taxon>
        <taxon>fabids</taxon>
        <taxon>Cucurbitales</taxon>
        <taxon>Cucurbitaceae</taxon>
        <taxon>Momordiceae</taxon>
        <taxon>Momordica</taxon>
    </lineage>
</organism>